<feature type="region of interest" description="Disordered" evidence="1">
    <location>
        <begin position="173"/>
        <end position="199"/>
    </location>
</feature>
<proteinExistence type="predicted"/>
<evidence type="ECO:0000313" key="3">
    <source>
        <dbReference type="Proteomes" id="UP001373714"/>
    </source>
</evidence>
<accession>A0AAV9V3Z2</accession>
<sequence length="279" mass="30020">MSQIFLPPTIQILAYRTFTINSQASVASGHPVICGDSLHIADPLADRPNTEGRNYNIKDIPPQIRAVASNQEKLIRQSEHDIRVKWFADDRVYFKDPMFTFGMVRVVDPDISILGSLPIQSSHSGLVNTGACGQQGFYDPQILGSGYIGPSASDGDIEMGFIEPEAASVSSLKHRRHHQHHQASSTFADAQEQDVSGHNGSAVPAQVIRVKQGVDNGYGGSGGSSSSAAHPKKNSRTDGKFVQPRIKREDGDEAACFVKGIPVSEDGEGISGMYGPYAT</sequence>
<dbReference type="Proteomes" id="UP001373714">
    <property type="component" value="Unassembled WGS sequence"/>
</dbReference>
<protein>
    <submittedName>
        <fullName evidence="2">Uncharacterized protein</fullName>
    </submittedName>
</protein>
<feature type="region of interest" description="Disordered" evidence="1">
    <location>
        <begin position="213"/>
        <end position="243"/>
    </location>
</feature>
<name>A0AAV9V3Z2_9PEZI</name>
<organism evidence="2 3">
    <name type="scientific">Orbilia blumenaviensis</name>
    <dbReference type="NCBI Taxonomy" id="1796055"/>
    <lineage>
        <taxon>Eukaryota</taxon>
        <taxon>Fungi</taxon>
        <taxon>Dikarya</taxon>
        <taxon>Ascomycota</taxon>
        <taxon>Pezizomycotina</taxon>
        <taxon>Orbiliomycetes</taxon>
        <taxon>Orbiliales</taxon>
        <taxon>Orbiliaceae</taxon>
        <taxon>Orbilia</taxon>
    </lineage>
</organism>
<comment type="caution">
    <text evidence="2">The sequence shown here is derived from an EMBL/GenBank/DDBJ whole genome shotgun (WGS) entry which is preliminary data.</text>
</comment>
<feature type="compositionally biased region" description="Polar residues" evidence="1">
    <location>
        <begin position="183"/>
        <end position="199"/>
    </location>
</feature>
<dbReference type="AlphaFoldDB" id="A0AAV9V3Z2"/>
<evidence type="ECO:0000256" key="1">
    <source>
        <dbReference type="SAM" id="MobiDB-lite"/>
    </source>
</evidence>
<dbReference type="EMBL" id="JAVHNS010000005">
    <property type="protein sequence ID" value="KAK6353785.1"/>
    <property type="molecule type" value="Genomic_DNA"/>
</dbReference>
<keyword evidence="3" id="KW-1185">Reference proteome</keyword>
<reference evidence="2 3" key="1">
    <citation type="submission" date="2019-10" db="EMBL/GenBank/DDBJ databases">
        <authorList>
            <person name="Palmer J.M."/>
        </authorList>
    </citation>
    <scope>NUCLEOTIDE SEQUENCE [LARGE SCALE GENOMIC DNA]</scope>
    <source>
        <strain evidence="2 3">TWF730</strain>
    </source>
</reference>
<gene>
    <name evidence="2" type="ORF">TWF730_008211</name>
</gene>
<evidence type="ECO:0000313" key="2">
    <source>
        <dbReference type="EMBL" id="KAK6353785.1"/>
    </source>
</evidence>